<keyword evidence="1" id="KW-0479">Metal-binding</keyword>
<evidence type="ECO:0000259" key="2">
    <source>
        <dbReference type="PROSITE" id="PS51083"/>
    </source>
</evidence>
<dbReference type="EMBL" id="KZ309607">
    <property type="protein sequence ID" value="KAG8239351.1"/>
    <property type="molecule type" value="Genomic_DNA"/>
</dbReference>
<name>A0A8K0KT48_LADFU</name>
<organism evidence="3 4">
    <name type="scientific">Ladona fulva</name>
    <name type="common">Scarce chaser dragonfly</name>
    <name type="synonym">Libellula fulva</name>
    <dbReference type="NCBI Taxonomy" id="123851"/>
    <lineage>
        <taxon>Eukaryota</taxon>
        <taxon>Metazoa</taxon>
        <taxon>Ecdysozoa</taxon>
        <taxon>Arthropoda</taxon>
        <taxon>Hexapoda</taxon>
        <taxon>Insecta</taxon>
        <taxon>Pterygota</taxon>
        <taxon>Palaeoptera</taxon>
        <taxon>Odonata</taxon>
        <taxon>Epiprocta</taxon>
        <taxon>Anisoptera</taxon>
        <taxon>Libelluloidea</taxon>
        <taxon>Libellulidae</taxon>
        <taxon>Ladona</taxon>
    </lineage>
</organism>
<dbReference type="Proteomes" id="UP000792457">
    <property type="component" value="Unassembled WGS sequence"/>
</dbReference>
<accession>A0A8K0KT48</accession>
<dbReference type="PANTHER" id="PTHR15555">
    <property type="entry name" value="ZINC FINGER HIT DOMAIN CONTAINING PROTEIN 2 PROTEIN FON -RELATED"/>
    <property type="match status" value="1"/>
</dbReference>
<reference evidence="3" key="1">
    <citation type="submission" date="2013-04" db="EMBL/GenBank/DDBJ databases">
        <authorList>
            <person name="Qu J."/>
            <person name="Murali S.C."/>
            <person name="Bandaranaike D."/>
            <person name="Bellair M."/>
            <person name="Blankenburg K."/>
            <person name="Chao H."/>
            <person name="Dinh H."/>
            <person name="Doddapaneni H."/>
            <person name="Downs B."/>
            <person name="Dugan-Rocha S."/>
            <person name="Elkadiri S."/>
            <person name="Gnanaolivu R.D."/>
            <person name="Hernandez B."/>
            <person name="Javaid M."/>
            <person name="Jayaseelan J.C."/>
            <person name="Lee S."/>
            <person name="Li M."/>
            <person name="Ming W."/>
            <person name="Munidasa M."/>
            <person name="Muniz J."/>
            <person name="Nguyen L."/>
            <person name="Ongeri F."/>
            <person name="Osuji N."/>
            <person name="Pu L.-L."/>
            <person name="Puazo M."/>
            <person name="Qu C."/>
            <person name="Quiroz J."/>
            <person name="Raj R."/>
            <person name="Weissenberger G."/>
            <person name="Xin Y."/>
            <person name="Zou X."/>
            <person name="Han Y."/>
            <person name="Richards S."/>
            <person name="Worley K."/>
            <person name="Muzny D."/>
            <person name="Gibbs R."/>
        </authorList>
    </citation>
    <scope>NUCLEOTIDE SEQUENCE</scope>
    <source>
        <strain evidence="3">Sampled in the wild</strain>
    </source>
</reference>
<reference evidence="3" key="2">
    <citation type="submission" date="2017-10" db="EMBL/GenBank/DDBJ databases">
        <title>Ladona fulva Genome sequencing and assembly.</title>
        <authorList>
            <person name="Murali S."/>
            <person name="Richards S."/>
            <person name="Bandaranaike D."/>
            <person name="Bellair M."/>
            <person name="Blankenburg K."/>
            <person name="Chao H."/>
            <person name="Dinh H."/>
            <person name="Doddapaneni H."/>
            <person name="Dugan-Rocha S."/>
            <person name="Elkadiri S."/>
            <person name="Gnanaolivu R."/>
            <person name="Hernandez B."/>
            <person name="Skinner E."/>
            <person name="Javaid M."/>
            <person name="Lee S."/>
            <person name="Li M."/>
            <person name="Ming W."/>
            <person name="Munidasa M."/>
            <person name="Muniz J."/>
            <person name="Nguyen L."/>
            <person name="Hughes D."/>
            <person name="Osuji N."/>
            <person name="Pu L.-L."/>
            <person name="Puazo M."/>
            <person name="Qu C."/>
            <person name="Quiroz J."/>
            <person name="Raj R."/>
            <person name="Weissenberger G."/>
            <person name="Xin Y."/>
            <person name="Zou X."/>
            <person name="Han Y."/>
            <person name="Worley K."/>
            <person name="Muzny D."/>
            <person name="Gibbs R."/>
        </authorList>
    </citation>
    <scope>NUCLEOTIDE SEQUENCE</scope>
    <source>
        <strain evidence="3">Sampled in the wild</strain>
    </source>
</reference>
<dbReference type="OrthoDB" id="10005492at2759"/>
<dbReference type="PANTHER" id="PTHR15555:SF0">
    <property type="entry name" value="ZINC FINGER HIT DOMAIN-CONTAINING PROTEIN 2"/>
    <property type="match status" value="1"/>
</dbReference>
<dbReference type="Gene3D" id="3.30.60.190">
    <property type="match status" value="1"/>
</dbReference>
<dbReference type="GO" id="GO:0008270">
    <property type="term" value="F:zinc ion binding"/>
    <property type="evidence" value="ECO:0007669"/>
    <property type="project" value="UniProtKB-UniRule"/>
</dbReference>
<evidence type="ECO:0000256" key="1">
    <source>
        <dbReference type="PROSITE-ProRule" id="PRU00453"/>
    </source>
</evidence>
<gene>
    <name evidence="3" type="ORF">J437_LFUL017964</name>
</gene>
<dbReference type="PROSITE" id="PS51083">
    <property type="entry name" value="ZF_HIT"/>
    <property type="match status" value="1"/>
</dbReference>
<dbReference type="CDD" id="cd23024">
    <property type="entry name" value="zf-HIT_ZNHIT2-3"/>
    <property type="match status" value="1"/>
</dbReference>
<keyword evidence="1" id="KW-0863">Zinc-finger</keyword>
<dbReference type="SUPFAM" id="SSF144232">
    <property type="entry name" value="HIT/MYND zinc finger-like"/>
    <property type="match status" value="1"/>
</dbReference>
<dbReference type="InterPro" id="IPR007529">
    <property type="entry name" value="Znf_HIT"/>
</dbReference>
<dbReference type="AlphaFoldDB" id="A0A8K0KT48"/>
<evidence type="ECO:0000313" key="4">
    <source>
        <dbReference type="Proteomes" id="UP000792457"/>
    </source>
</evidence>
<keyword evidence="1" id="KW-0862">Zinc</keyword>
<dbReference type="InterPro" id="IPR039646">
    <property type="entry name" value="ZNHIT2"/>
</dbReference>
<proteinExistence type="predicted"/>
<dbReference type="Pfam" id="PF04438">
    <property type="entry name" value="zf-HIT"/>
    <property type="match status" value="1"/>
</dbReference>
<feature type="domain" description="HIT-type" evidence="2">
    <location>
        <begin position="18"/>
        <end position="51"/>
    </location>
</feature>
<sequence length="365" mass="42606">MRLSERMIETEDDTSKTCVFCKIKHGKYVCPRCHVIYCSVPCYQAKEHLECSESFYKECIKEEIKLKNGFPESNRAMYRILQRIEKDAEEESLDSDDEEQEVDLAVRMANVDLEDADAIWEKLTQDEKKGFMELLQKGDVYNILPPWVPWWRLKEEKLIEEINDSTHENIIELCPRVLEGIPLFDKLFKKPPSECVKFNLINILSAYAYMVHYFVGDHHNFTIEAVNTLLYLSNNFRIGNNYISAEDAIESVLLEATAHQWLSGSKEFHLAVKSSVRDIIQGPSTEDRNFYILSALSDIYKLIERAKSVKGKLKEENRNFAKKFCDNSLFSFPPISKSRLNSFLKKIEYYLSWTKAFATEKFAFQ</sequence>
<keyword evidence="4" id="KW-1185">Reference proteome</keyword>
<evidence type="ECO:0000313" key="3">
    <source>
        <dbReference type="EMBL" id="KAG8239351.1"/>
    </source>
</evidence>
<comment type="caution">
    <text evidence="3">The sequence shown here is derived from an EMBL/GenBank/DDBJ whole genome shotgun (WGS) entry which is preliminary data.</text>
</comment>
<protein>
    <recommendedName>
        <fullName evidence="2">HIT-type domain-containing protein</fullName>
    </recommendedName>
</protein>